<feature type="compositionally biased region" description="Basic and acidic residues" evidence="1">
    <location>
        <begin position="189"/>
        <end position="198"/>
    </location>
</feature>
<dbReference type="EMBL" id="JAVREQ010000001">
    <property type="protein sequence ID" value="MDT0377515.1"/>
    <property type="molecule type" value="Genomic_DNA"/>
</dbReference>
<sequence length="204" mass="21803">MPEDVGGQPFPDGQEPEDDHGTADEEFAAVVLDEDFVRAAGIHEPSAAERMLAAAQSHAESEVPRPYDDGYVYGPPHDDDLHYDPDADDTTHGYGFGYGRRHRRGYDPGTYGDDDGDGYGDGDGPYDAAAGPRPYRGHVRWQRPVAWVLAVVMGVGMVALAFAAVYRGAAGERDEPAPPPPSRGVGLPVEDRVEDRVGEAGPGS</sequence>
<organism evidence="3 4">
    <name type="scientific">Streptomyces hazeniae</name>
    <dbReference type="NCBI Taxonomy" id="3075538"/>
    <lineage>
        <taxon>Bacteria</taxon>
        <taxon>Bacillati</taxon>
        <taxon>Actinomycetota</taxon>
        <taxon>Actinomycetes</taxon>
        <taxon>Kitasatosporales</taxon>
        <taxon>Streptomycetaceae</taxon>
        <taxon>Streptomyces</taxon>
    </lineage>
</organism>
<feature type="transmembrane region" description="Helical" evidence="2">
    <location>
        <begin position="145"/>
        <end position="166"/>
    </location>
</feature>
<feature type="compositionally biased region" description="Basic and acidic residues" evidence="1">
    <location>
        <begin position="76"/>
        <end position="91"/>
    </location>
</feature>
<keyword evidence="2" id="KW-0472">Membrane</keyword>
<proteinExistence type="predicted"/>
<accession>A0ABU2NL79</accession>
<comment type="caution">
    <text evidence="3">The sequence shown here is derived from an EMBL/GenBank/DDBJ whole genome shotgun (WGS) entry which is preliminary data.</text>
</comment>
<protein>
    <submittedName>
        <fullName evidence="3">Uncharacterized protein</fullName>
    </submittedName>
</protein>
<dbReference type="Proteomes" id="UP001183414">
    <property type="component" value="Unassembled WGS sequence"/>
</dbReference>
<evidence type="ECO:0000313" key="4">
    <source>
        <dbReference type="Proteomes" id="UP001183414"/>
    </source>
</evidence>
<gene>
    <name evidence="3" type="ORF">RM572_01840</name>
</gene>
<evidence type="ECO:0000256" key="1">
    <source>
        <dbReference type="SAM" id="MobiDB-lite"/>
    </source>
</evidence>
<feature type="region of interest" description="Disordered" evidence="1">
    <location>
        <begin position="1"/>
        <end position="26"/>
    </location>
</feature>
<keyword evidence="2" id="KW-1133">Transmembrane helix</keyword>
<evidence type="ECO:0000256" key="2">
    <source>
        <dbReference type="SAM" id="Phobius"/>
    </source>
</evidence>
<dbReference type="RefSeq" id="WP_311671481.1">
    <property type="nucleotide sequence ID" value="NZ_JAVREQ010000001.1"/>
</dbReference>
<name>A0ABU2NL79_9ACTN</name>
<keyword evidence="4" id="KW-1185">Reference proteome</keyword>
<feature type="region of interest" description="Disordered" evidence="1">
    <location>
        <begin position="169"/>
        <end position="204"/>
    </location>
</feature>
<feature type="region of interest" description="Disordered" evidence="1">
    <location>
        <begin position="49"/>
        <end position="125"/>
    </location>
</feature>
<keyword evidence="2" id="KW-0812">Transmembrane</keyword>
<reference evidence="4" key="1">
    <citation type="submission" date="2023-07" db="EMBL/GenBank/DDBJ databases">
        <title>30 novel species of actinomycetes from the DSMZ collection.</title>
        <authorList>
            <person name="Nouioui I."/>
        </authorList>
    </citation>
    <scope>NUCLEOTIDE SEQUENCE [LARGE SCALE GENOMIC DNA]</scope>
    <source>
        <strain evidence="4">DSM 42041</strain>
    </source>
</reference>
<feature type="compositionally biased region" description="Basic and acidic residues" evidence="1">
    <location>
        <begin position="59"/>
        <end position="68"/>
    </location>
</feature>
<evidence type="ECO:0000313" key="3">
    <source>
        <dbReference type="EMBL" id="MDT0377515.1"/>
    </source>
</evidence>